<gene>
    <name evidence="3" type="ORF">MPLDJ20_20056</name>
</gene>
<dbReference type="Gene3D" id="3.40.50.10490">
    <property type="entry name" value="Glucose-6-phosphate isomerase like protein, domain 1"/>
    <property type="match status" value="1"/>
</dbReference>
<dbReference type="NCBIfam" id="TIGR00035">
    <property type="entry name" value="asp_race"/>
    <property type="match status" value="1"/>
</dbReference>
<reference evidence="3 4" key="1">
    <citation type="submission" date="2014-08" db="EMBL/GenBank/DDBJ databases">
        <authorList>
            <person name="Moulin Lionel"/>
        </authorList>
    </citation>
    <scope>NUCLEOTIDE SEQUENCE [LARGE SCALE GENOMIC DNA]</scope>
</reference>
<dbReference type="InterPro" id="IPR004380">
    <property type="entry name" value="Asp_race"/>
</dbReference>
<dbReference type="InterPro" id="IPR015942">
    <property type="entry name" value="Asp/Glu/hydantoin_racemase"/>
</dbReference>
<keyword evidence="2" id="KW-0413">Isomerase</keyword>
<comment type="similarity">
    <text evidence="1">Belongs to the aspartate/glutamate racemases family.</text>
</comment>
<evidence type="ECO:0000256" key="2">
    <source>
        <dbReference type="ARBA" id="ARBA00023235"/>
    </source>
</evidence>
<protein>
    <submittedName>
        <fullName evidence="3">Aspartate racemase (Modular protein)</fullName>
    </submittedName>
</protein>
<dbReference type="Proteomes" id="UP000046373">
    <property type="component" value="Unassembled WGS sequence"/>
</dbReference>
<organism evidence="3 4">
    <name type="scientific">Mesorhizobium plurifarium</name>
    <dbReference type="NCBI Taxonomy" id="69974"/>
    <lineage>
        <taxon>Bacteria</taxon>
        <taxon>Pseudomonadati</taxon>
        <taxon>Pseudomonadota</taxon>
        <taxon>Alphaproteobacteria</taxon>
        <taxon>Hyphomicrobiales</taxon>
        <taxon>Phyllobacteriaceae</taxon>
        <taxon>Mesorhizobium</taxon>
    </lineage>
</organism>
<dbReference type="AlphaFoldDB" id="A0A090F0B4"/>
<evidence type="ECO:0000313" key="3">
    <source>
        <dbReference type="EMBL" id="CDX35088.1"/>
    </source>
</evidence>
<accession>A0A090F0B4</accession>
<proteinExistence type="inferred from homology"/>
<evidence type="ECO:0000256" key="1">
    <source>
        <dbReference type="ARBA" id="ARBA00007847"/>
    </source>
</evidence>
<dbReference type="Gene3D" id="3.40.50.1860">
    <property type="match status" value="2"/>
</dbReference>
<dbReference type="Pfam" id="PF01177">
    <property type="entry name" value="Asp_Glu_race"/>
    <property type="match status" value="1"/>
</dbReference>
<name>A0A090F0B4_MESPL</name>
<dbReference type="EMBL" id="CCNB01000012">
    <property type="protein sequence ID" value="CDX35088.1"/>
    <property type="molecule type" value="Genomic_DNA"/>
</dbReference>
<dbReference type="GO" id="GO:0047661">
    <property type="term" value="F:amino-acid racemase activity"/>
    <property type="evidence" value="ECO:0007669"/>
    <property type="project" value="InterPro"/>
</dbReference>
<dbReference type="PANTHER" id="PTHR21198:SF7">
    <property type="entry name" value="ASPARTATE-GLUTAMATE RACEMASE FAMILY"/>
    <property type="match status" value="1"/>
</dbReference>
<dbReference type="PANTHER" id="PTHR21198">
    <property type="entry name" value="GLUTAMATE RACEMASE"/>
    <property type="match status" value="1"/>
</dbReference>
<sequence length="411" mass="45091">MCGDHWASPSCATYRLCLPQRSNLLVRASAAGRQPWSRGNVPRLGRDRAGAMRRFDISRMATGPSCAAIRRRSSIDGNPVERQRQQSIDTSLLVKKGGNHRHFMEKEIHEQPEVISHALAHHLDLGLRGLTQVRRLGPLHRPLCKVMCVQSCGSGGLHLVETRMIGVLGGMGPLATIDLMQKIIMLTRAATDQEHIPVVAYSDPTIPDRRAALFDPSQQSPLPKMIAGLKGLERSGAECIVIACNTAHHWIPILTDATKLPILHIADAVCAALSIRARPGTKVGILATNATLFSGFYDARLRQHGFIPVRLTHEEISTLEQSAIALVKRGEIEAARPFVRDAVNALHSKGIEVVILACTELPLAIPRDVSRSMTYIDATECLAQSAINWYRDRRSLLSSQTNVADASRGRR</sequence>
<dbReference type="InterPro" id="IPR001920">
    <property type="entry name" value="Asp/Glu_race"/>
</dbReference>
<evidence type="ECO:0000313" key="4">
    <source>
        <dbReference type="Proteomes" id="UP000046373"/>
    </source>
</evidence>
<dbReference type="SUPFAM" id="SSF53681">
    <property type="entry name" value="Aspartate/glutamate racemase"/>
    <property type="match status" value="2"/>
</dbReference>